<dbReference type="InterPro" id="IPR058625">
    <property type="entry name" value="MdtA-like_BSH"/>
</dbReference>
<dbReference type="Pfam" id="PF25876">
    <property type="entry name" value="HH_MFP_RND"/>
    <property type="match status" value="1"/>
</dbReference>
<accession>A0ABT8RH23</accession>
<comment type="subcellular location">
    <subcellularLocation>
        <location evidence="1">Cell envelope</location>
    </subcellularLocation>
</comment>
<dbReference type="SUPFAM" id="SSF111369">
    <property type="entry name" value="HlyD-like secretion proteins"/>
    <property type="match status" value="1"/>
</dbReference>
<feature type="chain" id="PRO_5046588031" evidence="3">
    <location>
        <begin position="24"/>
        <end position="376"/>
    </location>
</feature>
<dbReference type="InterPro" id="IPR058624">
    <property type="entry name" value="MdtA-like_HH"/>
</dbReference>
<dbReference type="Gene3D" id="1.10.287.470">
    <property type="entry name" value="Helix hairpin bin"/>
    <property type="match status" value="1"/>
</dbReference>
<evidence type="ECO:0000256" key="1">
    <source>
        <dbReference type="ARBA" id="ARBA00004196"/>
    </source>
</evidence>
<evidence type="ECO:0000256" key="3">
    <source>
        <dbReference type="SAM" id="SignalP"/>
    </source>
</evidence>
<feature type="domain" description="Multidrug resistance protein MdtA-like beta-barrel" evidence="6">
    <location>
        <begin position="205"/>
        <end position="289"/>
    </location>
</feature>
<feature type="signal peptide" evidence="3">
    <location>
        <begin position="1"/>
        <end position="23"/>
    </location>
</feature>
<dbReference type="PROSITE" id="PS51257">
    <property type="entry name" value="PROKAR_LIPOPROTEIN"/>
    <property type="match status" value="1"/>
</dbReference>
<feature type="domain" description="Multidrug resistance protein MdtA-like barrel-sandwich hybrid" evidence="5">
    <location>
        <begin position="59"/>
        <end position="194"/>
    </location>
</feature>
<reference evidence="8" key="1">
    <citation type="submission" date="2023-07" db="EMBL/GenBank/DDBJ databases">
        <title>The genome sequence of Rhodocytophaga aerolata KACC 12507.</title>
        <authorList>
            <person name="Zhang X."/>
        </authorList>
    </citation>
    <scope>NUCLEOTIDE SEQUENCE</scope>
    <source>
        <strain evidence="8">KACC 12507</strain>
    </source>
</reference>
<gene>
    <name evidence="8" type="ORF">Q0590_30555</name>
</gene>
<sequence length="376" mass="42141">MQKLLYIPIFSIALLVSSCSANRKVDDAKTTDHLIPVTSLITKDTLLYKEYVTDIHAVRNVEIRARVEGFLEKRYVDEGQQVKKGQRLFRINDEEYKAALAKAKANLKSAIAGAKAAQLEVDRVRMLVEKKVISTTELGVAEAKLSAAKAKIDEAHSAQDNASIRLSYTYIRAPFDGIIDRIPLKVGSLIDEGTLLTTLSDNREVYAYFNVSENEYLTYIKAAQKKLDTNHDVVELTLADGTRFSHQGKIETMEGEFESGTGSIAFRARFANPEKILKHGSTGRIRLTSDITGALMVPQKAVFEIQDKNYVFVVDRNNKVKMKSFTPRNRISYFYISGSGLEVGERIVYEGVQNLREGMQIQPQYISMDSLIARAP</sequence>
<dbReference type="InterPro" id="IPR058626">
    <property type="entry name" value="MdtA-like_b-barrel"/>
</dbReference>
<keyword evidence="3" id="KW-0732">Signal</keyword>
<evidence type="ECO:0000259" key="5">
    <source>
        <dbReference type="Pfam" id="PF25917"/>
    </source>
</evidence>
<evidence type="ECO:0000256" key="2">
    <source>
        <dbReference type="ARBA" id="ARBA00009477"/>
    </source>
</evidence>
<comment type="caution">
    <text evidence="8">The sequence shown here is derived from an EMBL/GenBank/DDBJ whole genome shotgun (WGS) entry which is preliminary data.</text>
</comment>
<dbReference type="RefSeq" id="WP_302041456.1">
    <property type="nucleotide sequence ID" value="NZ_JAUKPO010000034.1"/>
</dbReference>
<evidence type="ECO:0000313" key="8">
    <source>
        <dbReference type="EMBL" id="MDO1450654.1"/>
    </source>
</evidence>
<evidence type="ECO:0000259" key="7">
    <source>
        <dbReference type="Pfam" id="PF25967"/>
    </source>
</evidence>
<name>A0ABT8RH23_9BACT</name>
<dbReference type="Pfam" id="PF25944">
    <property type="entry name" value="Beta-barrel_RND"/>
    <property type="match status" value="1"/>
</dbReference>
<dbReference type="Gene3D" id="2.40.420.20">
    <property type="match status" value="1"/>
</dbReference>
<evidence type="ECO:0000259" key="6">
    <source>
        <dbReference type="Pfam" id="PF25944"/>
    </source>
</evidence>
<dbReference type="NCBIfam" id="TIGR01730">
    <property type="entry name" value="RND_mfp"/>
    <property type="match status" value="1"/>
</dbReference>
<evidence type="ECO:0000313" key="9">
    <source>
        <dbReference type="Proteomes" id="UP001168528"/>
    </source>
</evidence>
<dbReference type="Gene3D" id="2.40.30.170">
    <property type="match status" value="1"/>
</dbReference>
<dbReference type="InterPro" id="IPR058627">
    <property type="entry name" value="MdtA-like_C"/>
</dbReference>
<dbReference type="InterPro" id="IPR006143">
    <property type="entry name" value="RND_pump_MFP"/>
</dbReference>
<dbReference type="EMBL" id="JAUKPO010000034">
    <property type="protein sequence ID" value="MDO1450654.1"/>
    <property type="molecule type" value="Genomic_DNA"/>
</dbReference>
<dbReference type="Pfam" id="PF25917">
    <property type="entry name" value="BSH_RND"/>
    <property type="match status" value="1"/>
</dbReference>
<dbReference type="Gene3D" id="2.40.50.100">
    <property type="match status" value="1"/>
</dbReference>
<protein>
    <submittedName>
        <fullName evidence="8">Efflux RND transporter periplasmic adaptor subunit</fullName>
    </submittedName>
</protein>
<dbReference type="PANTHER" id="PTHR30158">
    <property type="entry name" value="ACRA/E-RELATED COMPONENT OF DRUG EFFLUX TRANSPORTER"/>
    <property type="match status" value="1"/>
</dbReference>
<dbReference type="Pfam" id="PF25967">
    <property type="entry name" value="RND-MFP_C"/>
    <property type="match status" value="1"/>
</dbReference>
<comment type="similarity">
    <text evidence="2">Belongs to the membrane fusion protein (MFP) (TC 8.A.1) family.</text>
</comment>
<feature type="domain" description="Multidrug resistance protein MdtA-like C-terminal permuted SH3" evidence="7">
    <location>
        <begin position="294"/>
        <end position="353"/>
    </location>
</feature>
<keyword evidence="9" id="KW-1185">Reference proteome</keyword>
<feature type="domain" description="Multidrug resistance protein MdtA-like alpha-helical hairpin" evidence="4">
    <location>
        <begin position="100"/>
        <end position="169"/>
    </location>
</feature>
<organism evidence="8 9">
    <name type="scientific">Rhodocytophaga aerolata</name>
    <dbReference type="NCBI Taxonomy" id="455078"/>
    <lineage>
        <taxon>Bacteria</taxon>
        <taxon>Pseudomonadati</taxon>
        <taxon>Bacteroidota</taxon>
        <taxon>Cytophagia</taxon>
        <taxon>Cytophagales</taxon>
        <taxon>Rhodocytophagaceae</taxon>
        <taxon>Rhodocytophaga</taxon>
    </lineage>
</organism>
<dbReference type="Proteomes" id="UP001168528">
    <property type="component" value="Unassembled WGS sequence"/>
</dbReference>
<dbReference type="PANTHER" id="PTHR30158:SF23">
    <property type="entry name" value="MULTIDRUG RESISTANCE PROTEIN MEXA"/>
    <property type="match status" value="1"/>
</dbReference>
<evidence type="ECO:0000259" key="4">
    <source>
        <dbReference type="Pfam" id="PF25876"/>
    </source>
</evidence>
<proteinExistence type="inferred from homology"/>